<accession>A0ABR5YGY9</accession>
<dbReference type="InterPro" id="IPR010930">
    <property type="entry name" value="Flg_bb/hook_C_dom"/>
</dbReference>
<dbReference type="Pfam" id="PF22692">
    <property type="entry name" value="LlgE_F_G_D1"/>
    <property type="match status" value="1"/>
</dbReference>
<evidence type="ECO:0000256" key="3">
    <source>
        <dbReference type="ARBA" id="ARBA00019015"/>
    </source>
</evidence>
<dbReference type="PANTHER" id="PTHR30435">
    <property type="entry name" value="FLAGELLAR PROTEIN"/>
    <property type="match status" value="1"/>
</dbReference>
<evidence type="ECO:0000313" key="11">
    <source>
        <dbReference type="Proteomes" id="UP000076609"/>
    </source>
</evidence>
<comment type="function">
    <text evidence="5">A flexible structure which links the flagellar filament to the drive apparatus in the basal body.</text>
</comment>
<comment type="similarity">
    <text evidence="2 5">Belongs to the flagella basal body rod proteins family.</text>
</comment>
<dbReference type="InterPro" id="IPR020013">
    <property type="entry name" value="Flagellar_FlgE/F/G"/>
</dbReference>
<evidence type="ECO:0000256" key="1">
    <source>
        <dbReference type="ARBA" id="ARBA00004117"/>
    </source>
</evidence>
<feature type="domain" description="Flagellar hook protein FlgE D2" evidence="8">
    <location>
        <begin position="167"/>
        <end position="314"/>
    </location>
</feature>
<dbReference type="PANTHER" id="PTHR30435:SF1">
    <property type="entry name" value="FLAGELLAR HOOK PROTEIN FLGE"/>
    <property type="match status" value="1"/>
</dbReference>
<dbReference type="Pfam" id="PF06429">
    <property type="entry name" value="Flg_bbr_C"/>
    <property type="match status" value="1"/>
</dbReference>
<dbReference type="NCBIfam" id="TIGR03506">
    <property type="entry name" value="FlgEFG_subfam"/>
    <property type="match status" value="1"/>
</dbReference>
<evidence type="ECO:0000256" key="5">
    <source>
        <dbReference type="RuleBase" id="RU362116"/>
    </source>
</evidence>
<dbReference type="SUPFAM" id="SSF117143">
    <property type="entry name" value="Flagellar hook protein flgE"/>
    <property type="match status" value="1"/>
</dbReference>
<evidence type="ECO:0000259" key="6">
    <source>
        <dbReference type="Pfam" id="PF00460"/>
    </source>
</evidence>
<dbReference type="InterPro" id="IPR037058">
    <property type="entry name" value="Falgellar_hook_FlgE_sf"/>
</dbReference>
<dbReference type="Proteomes" id="UP000076609">
    <property type="component" value="Unassembled WGS sequence"/>
</dbReference>
<evidence type="ECO:0000259" key="8">
    <source>
        <dbReference type="Pfam" id="PF07559"/>
    </source>
</evidence>
<organism evidence="10 11">
    <name type="scientific">Sphingomonas hankookensis</name>
    <dbReference type="NCBI Taxonomy" id="563996"/>
    <lineage>
        <taxon>Bacteria</taxon>
        <taxon>Pseudomonadati</taxon>
        <taxon>Pseudomonadota</taxon>
        <taxon>Alphaproteobacteria</taxon>
        <taxon>Sphingomonadales</taxon>
        <taxon>Sphingomonadaceae</taxon>
        <taxon>Sphingomonas</taxon>
    </lineage>
</organism>
<keyword evidence="10" id="KW-0282">Flagellum</keyword>
<comment type="subcellular location">
    <subcellularLocation>
        <location evidence="1 5">Bacterial flagellum basal body</location>
    </subcellularLocation>
</comment>
<reference evidence="11" key="1">
    <citation type="submission" date="2016-01" db="EMBL/GenBank/DDBJ databases">
        <title>Draft genome of Chromobacterium sp. F49.</title>
        <authorList>
            <person name="Hong K.W."/>
        </authorList>
    </citation>
    <scope>NUCLEOTIDE SEQUENCE [LARGE SCALE GENOMIC DNA]</scope>
    <source>
        <strain evidence="11">CN3</strain>
    </source>
</reference>
<feature type="domain" description="Flagellar hook protein FlgE/F/G-like D1" evidence="9">
    <location>
        <begin position="83"/>
        <end position="127"/>
    </location>
</feature>
<dbReference type="RefSeq" id="WP_066688153.1">
    <property type="nucleotide sequence ID" value="NZ_CP117025.1"/>
</dbReference>
<feature type="domain" description="Flagellar basal body rod protein N-terminal" evidence="6">
    <location>
        <begin position="3"/>
        <end position="33"/>
    </location>
</feature>
<keyword evidence="11" id="KW-1185">Reference proteome</keyword>
<name>A0ABR5YGY9_9SPHN</name>
<evidence type="ECO:0000259" key="7">
    <source>
        <dbReference type="Pfam" id="PF06429"/>
    </source>
</evidence>
<dbReference type="Gene3D" id="2.60.98.20">
    <property type="entry name" value="Flagellar hook protein FlgE"/>
    <property type="match status" value="1"/>
</dbReference>
<sequence length="435" mass="45514">MSFYTSLSGLKASQVDMASISHNLANVGTTGFKKSRAEFADVIASNLSVAPTQMVGSGTVVKGNRQQFGEGNLVQSSSSLDIAIAGDGFFALKPDPTKDGLTFTRNGSLRVDSNQFVTDAQGARLQVYPVDGSGNVVSTTRDSLADLVLFETSGKPTGTEDVKLGLNMNARSVKPTTTPFNRFDSTSYNEAVTTTVYDGAGNPMTMTTYMVRTTAPQADPTDLSSTWEAYSFVGDKAMEVGGTPATGTTPAVPGTQAVTITFDATGKFTTPVATTFDSFMPASGVAQQQIKLTFPTTTVATTKPFKLETQQQDGVAVGRLQGVTINEKGIVTASYSNGDTKALGQVAIVNFSNSAGLRQMGNSNWQATGLSGDPSFASSGENGAGSLMSGMIEGSNVDITEELVSLIAAQRNFQANSKALDTSNQITRSILDLRA</sequence>
<dbReference type="Pfam" id="PF00460">
    <property type="entry name" value="Flg_bb_rod"/>
    <property type="match status" value="1"/>
</dbReference>
<dbReference type="EMBL" id="LQQO01000002">
    <property type="protein sequence ID" value="KZE18285.1"/>
    <property type="molecule type" value="Genomic_DNA"/>
</dbReference>
<evidence type="ECO:0000313" key="10">
    <source>
        <dbReference type="EMBL" id="KZE18285.1"/>
    </source>
</evidence>
<evidence type="ECO:0000256" key="2">
    <source>
        <dbReference type="ARBA" id="ARBA00009677"/>
    </source>
</evidence>
<keyword evidence="10" id="KW-0969">Cilium</keyword>
<dbReference type="InterPro" id="IPR053967">
    <property type="entry name" value="LlgE_F_G-like_D1"/>
</dbReference>
<keyword evidence="4 5" id="KW-0975">Bacterial flagellum</keyword>
<keyword evidence="10" id="KW-0966">Cell projection</keyword>
<comment type="caution">
    <text evidence="10">The sequence shown here is derived from an EMBL/GenBank/DDBJ whole genome shotgun (WGS) entry which is preliminary data.</text>
</comment>
<evidence type="ECO:0000259" key="9">
    <source>
        <dbReference type="Pfam" id="PF22692"/>
    </source>
</evidence>
<evidence type="ECO:0000256" key="4">
    <source>
        <dbReference type="ARBA" id="ARBA00023143"/>
    </source>
</evidence>
<dbReference type="InterPro" id="IPR011491">
    <property type="entry name" value="FlgE_D2"/>
</dbReference>
<dbReference type="InterPro" id="IPR001444">
    <property type="entry name" value="Flag_bb_rod_N"/>
</dbReference>
<protein>
    <recommendedName>
        <fullName evidence="3 5">Flagellar hook protein FlgE</fullName>
    </recommendedName>
</protein>
<feature type="domain" description="Flagellar basal-body/hook protein C-terminal" evidence="7">
    <location>
        <begin position="388"/>
        <end position="433"/>
    </location>
</feature>
<dbReference type="InterPro" id="IPR037925">
    <property type="entry name" value="FlgE/F/G-like"/>
</dbReference>
<proteinExistence type="inferred from homology"/>
<gene>
    <name evidence="10" type="ORF">AVT10_08810</name>
</gene>
<dbReference type="Pfam" id="PF07559">
    <property type="entry name" value="FlgE_D2"/>
    <property type="match status" value="1"/>
</dbReference>